<feature type="transmembrane region" description="Helical" evidence="1">
    <location>
        <begin position="65"/>
        <end position="88"/>
    </location>
</feature>
<feature type="transmembrane region" description="Helical" evidence="1">
    <location>
        <begin position="35"/>
        <end position="59"/>
    </location>
</feature>
<reference evidence="2 3" key="1">
    <citation type="submission" date="2024-01" db="EMBL/GenBank/DDBJ databases">
        <title>Complete Genome Sequence of Alkalicoccus halolimnae BZ-SZ-XJ29T, a Moderately Halophilic Bacterium Isolated from a Salt Lake.</title>
        <authorList>
            <person name="Zhao B."/>
        </authorList>
    </citation>
    <scope>NUCLEOTIDE SEQUENCE [LARGE SCALE GENOMIC DNA]</scope>
    <source>
        <strain evidence="2 3">BZ-SZ-XJ29</strain>
    </source>
</reference>
<dbReference type="AlphaFoldDB" id="A0A5C7FHJ6"/>
<gene>
    <name evidence="2" type="ORF">FTX54_001450</name>
</gene>
<keyword evidence="1" id="KW-1133">Transmembrane helix</keyword>
<evidence type="ECO:0000313" key="3">
    <source>
        <dbReference type="Proteomes" id="UP000321816"/>
    </source>
</evidence>
<evidence type="ECO:0000313" key="2">
    <source>
        <dbReference type="EMBL" id="WWD80259.1"/>
    </source>
</evidence>
<dbReference type="Proteomes" id="UP000321816">
    <property type="component" value="Chromosome"/>
</dbReference>
<keyword evidence="1" id="KW-0472">Membrane</keyword>
<keyword evidence="3" id="KW-1185">Reference proteome</keyword>
<evidence type="ECO:0000256" key="1">
    <source>
        <dbReference type="SAM" id="Phobius"/>
    </source>
</evidence>
<feature type="transmembrane region" description="Helical" evidence="1">
    <location>
        <begin position="6"/>
        <end position="23"/>
    </location>
</feature>
<organism evidence="2 3">
    <name type="scientific">Alkalicoccus halolimnae</name>
    <dbReference type="NCBI Taxonomy" id="1667239"/>
    <lineage>
        <taxon>Bacteria</taxon>
        <taxon>Bacillati</taxon>
        <taxon>Bacillota</taxon>
        <taxon>Bacilli</taxon>
        <taxon>Bacillales</taxon>
        <taxon>Bacillaceae</taxon>
        <taxon>Alkalicoccus</taxon>
    </lineage>
</organism>
<keyword evidence="1" id="KW-0812">Transmembrane</keyword>
<feature type="transmembrane region" description="Helical" evidence="1">
    <location>
        <begin position="95"/>
        <end position="113"/>
    </location>
</feature>
<dbReference type="KEGG" id="ahal:FTX54_001450"/>
<dbReference type="RefSeq" id="WP_147804235.1">
    <property type="nucleotide sequence ID" value="NZ_CP144914.1"/>
</dbReference>
<dbReference type="EMBL" id="CP144914">
    <property type="protein sequence ID" value="WWD80259.1"/>
    <property type="molecule type" value="Genomic_DNA"/>
</dbReference>
<sequence length="114" mass="13063">MSPFTYLGISALVLHIVLTKVIVKKDARKLKETKGRYYSAAAMVVMAAVFFSLIFYIDLPLFEDYFIIALPILSIAFVIQISLEWYFVRDSKEHIVTSIMWGYVTVFISVLSLL</sequence>
<accession>A0A5C7FHJ6</accession>
<protein>
    <recommendedName>
        <fullName evidence="4">DUF4181 domain-containing protein</fullName>
    </recommendedName>
</protein>
<evidence type="ECO:0008006" key="4">
    <source>
        <dbReference type="Google" id="ProtNLM"/>
    </source>
</evidence>
<proteinExistence type="predicted"/>
<name>A0A5C7FHJ6_9BACI</name>